<dbReference type="AlphaFoldDB" id="A0A172TVP4"/>
<dbReference type="InterPro" id="IPR013783">
    <property type="entry name" value="Ig-like_fold"/>
</dbReference>
<evidence type="ECO:0000313" key="3">
    <source>
        <dbReference type="EMBL" id="ANE51110.1"/>
    </source>
</evidence>
<dbReference type="Gene3D" id="2.60.40.10">
    <property type="entry name" value="Immunoglobulins"/>
    <property type="match status" value="1"/>
</dbReference>
<accession>A0A172TVP4</accession>
<organism evidence="3 4">
    <name type="scientific">Flavisolibacter tropicus</name>
    <dbReference type="NCBI Taxonomy" id="1492898"/>
    <lineage>
        <taxon>Bacteria</taxon>
        <taxon>Pseudomonadati</taxon>
        <taxon>Bacteroidota</taxon>
        <taxon>Chitinophagia</taxon>
        <taxon>Chitinophagales</taxon>
        <taxon>Chitinophagaceae</taxon>
        <taxon>Flavisolibacter</taxon>
    </lineage>
</organism>
<gene>
    <name evidence="3" type="ORF">SY85_11960</name>
</gene>
<sequence>MIRAMRKLLALLLIVSSFSAAATPIKSKIKKGMWSDNSTWDLTRSPNPGDTVIIKAYDTVLVDRNLSVSNIHIQVQGALQFTGGGAKLVLDAVSTVEVMAGGTISSDKNASQIISIGGALKYPGNGVVISGPAIANSATTGFLIPVVLPVKYLGFSAVRKSTDVFVQWATSQESGADYYEIERSEDGSNWKAIGRVSATGTSNNTSNYSYTDKNASSKTVYYRIKQVDLNERYEYTSVRIVKADGNNIVDATAVRGNIVLQFAKQVQGQVEVRLVSFNGTVVSRQQINRPVGQLIIPATVKGNYILTVSDQQDIQVNKQILL</sequence>
<keyword evidence="1" id="KW-0732">Signal</keyword>
<dbReference type="Proteomes" id="UP000077177">
    <property type="component" value="Chromosome"/>
</dbReference>
<dbReference type="EMBL" id="CP011390">
    <property type="protein sequence ID" value="ANE51110.1"/>
    <property type="molecule type" value="Genomic_DNA"/>
</dbReference>
<protein>
    <recommendedName>
        <fullName evidence="2">G8 domain-containing protein</fullName>
    </recommendedName>
</protein>
<evidence type="ECO:0000259" key="2">
    <source>
        <dbReference type="Pfam" id="PF10162"/>
    </source>
</evidence>
<reference evidence="3 4" key="2">
    <citation type="journal article" date="2016" name="Int. J. Syst. Evol. Microbiol.">
        <title>Flavisolibacter tropicus sp. nov., isolated from tropical soil.</title>
        <authorList>
            <person name="Lee J.J."/>
            <person name="Kang M.S."/>
            <person name="Kim G.S."/>
            <person name="Lee C.S."/>
            <person name="Lim S."/>
            <person name="Lee J."/>
            <person name="Roh S.H."/>
            <person name="Kang H."/>
            <person name="Ha J.M."/>
            <person name="Bae S."/>
            <person name="Jung H.Y."/>
            <person name="Kim M.K."/>
        </authorList>
    </citation>
    <scope>NUCLEOTIDE SEQUENCE [LARGE SCALE GENOMIC DNA]</scope>
    <source>
        <strain evidence="3 4">LCS9</strain>
    </source>
</reference>
<feature type="domain" description="G8" evidence="2">
    <location>
        <begin position="39"/>
        <end position="93"/>
    </location>
</feature>
<reference evidence="4" key="1">
    <citation type="submission" date="2015-01" db="EMBL/GenBank/DDBJ databases">
        <title>Flavisolibacter sp./LCS9/ whole genome sequencing.</title>
        <authorList>
            <person name="Kim M.K."/>
            <person name="Srinivasan S."/>
            <person name="Lee J.-J."/>
        </authorList>
    </citation>
    <scope>NUCLEOTIDE SEQUENCE [LARGE SCALE GENOMIC DNA]</scope>
    <source>
        <strain evidence="4">LCS9</strain>
    </source>
</reference>
<feature type="signal peptide" evidence="1">
    <location>
        <begin position="1"/>
        <end position="22"/>
    </location>
</feature>
<dbReference type="InterPro" id="IPR019316">
    <property type="entry name" value="G8_domain"/>
</dbReference>
<evidence type="ECO:0000313" key="4">
    <source>
        <dbReference type="Proteomes" id="UP000077177"/>
    </source>
</evidence>
<evidence type="ECO:0000256" key="1">
    <source>
        <dbReference type="SAM" id="SignalP"/>
    </source>
</evidence>
<dbReference type="STRING" id="1492898.SY85_11960"/>
<dbReference type="KEGG" id="fla:SY85_11960"/>
<feature type="chain" id="PRO_5008001217" description="G8 domain-containing protein" evidence="1">
    <location>
        <begin position="23"/>
        <end position="322"/>
    </location>
</feature>
<dbReference type="Pfam" id="PF10162">
    <property type="entry name" value="G8"/>
    <property type="match status" value="1"/>
</dbReference>
<name>A0A172TVP4_9BACT</name>
<keyword evidence="4" id="KW-1185">Reference proteome</keyword>
<proteinExistence type="predicted"/>